<organism evidence="1">
    <name type="scientific">Arundo donax</name>
    <name type="common">Giant reed</name>
    <name type="synonym">Donax arundinaceus</name>
    <dbReference type="NCBI Taxonomy" id="35708"/>
    <lineage>
        <taxon>Eukaryota</taxon>
        <taxon>Viridiplantae</taxon>
        <taxon>Streptophyta</taxon>
        <taxon>Embryophyta</taxon>
        <taxon>Tracheophyta</taxon>
        <taxon>Spermatophyta</taxon>
        <taxon>Magnoliopsida</taxon>
        <taxon>Liliopsida</taxon>
        <taxon>Poales</taxon>
        <taxon>Poaceae</taxon>
        <taxon>PACMAD clade</taxon>
        <taxon>Arundinoideae</taxon>
        <taxon>Arundineae</taxon>
        <taxon>Arundo</taxon>
    </lineage>
</organism>
<sequence>MQFFPETCAILCWTWQNIATNPESQIS</sequence>
<reference evidence="1" key="2">
    <citation type="journal article" date="2015" name="Data Brief">
        <title>Shoot transcriptome of the giant reed, Arundo donax.</title>
        <authorList>
            <person name="Barrero R.A."/>
            <person name="Guerrero F.D."/>
            <person name="Moolhuijzen P."/>
            <person name="Goolsby J.A."/>
            <person name="Tidwell J."/>
            <person name="Bellgard S.E."/>
            <person name="Bellgard M.I."/>
        </authorList>
    </citation>
    <scope>NUCLEOTIDE SEQUENCE</scope>
    <source>
        <tissue evidence="1">Shoot tissue taken approximately 20 cm above the soil surface</tissue>
    </source>
</reference>
<reference evidence="1" key="1">
    <citation type="submission" date="2014-09" db="EMBL/GenBank/DDBJ databases">
        <authorList>
            <person name="Magalhaes I.L.F."/>
            <person name="Oliveira U."/>
            <person name="Santos F.R."/>
            <person name="Vidigal T.H.D.A."/>
            <person name="Brescovit A.D."/>
            <person name="Santos A.J."/>
        </authorList>
    </citation>
    <scope>NUCLEOTIDE SEQUENCE</scope>
    <source>
        <tissue evidence="1">Shoot tissue taken approximately 20 cm above the soil surface</tissue>
    </source>
</reference>
<dbReference type="AlphaFoldDB" id="A0A0A9H164"/>
<dbReference type="EMBL" id="GBRH01169330">
    <property type="protein sequence ID" value="JAE28566.1"/>
    <property type="molecule type" value="Transcribed_RNA"/>
</dbReference>
<evidence type="ECO:0000313" key="1">
    <source>
        <dbReference type="EMBL" id="JAE28566.1"/>
    </source>
</evidence>
<proteinExistence type="predicted"/>
<protein>
    <submittedName>
        <fullName evidence="1">Uncharacterized protein</fullName>
    </submittedName>
</protein>
<accession>A0A0A9H164</accession>
<name>A0A0A9H164_ARUDO</name>